<feature type="domain" description="FAD-binding PCMH-type" evidence="3">
    <location>
        <begin position="139"/>
        <end position="319"/>
    </location>
</feature>
<dbReference type="InterPro" id="IPR012951">
    <property type="entry name" value="BBE"/>
</dbReference>
<dbReference type="RefSeq" id="XP_045965386.1">
    <property type="nucleotide sequence ID" value="XM_046104570.1"/>
</dbReference>
<protein>
    <recommendedName>
        <fullName evidence="3">FAD-binding PCMH-type domain-containing protein</fullName>
    </recommendedName>
</protein>
<dbReference type="AlphaFoldDB" id="A0A9P8UZG7"/>
<dbReference type="PANTHER" id="PTHR13878">
    <property type="entry name" value="GULONOLACTONE OXIDASE"/>
    <property type="match status" value="1"/>
</dbReference>
<evidence type="ECO:0000256" key="2">
    <source>
        <dbReference type="ARBA" id="ARBA00023002"/>
    </source>
</evidence>
<dbReference type="InterPro" id="IPR006094">
    <property type="entry name" value="Oxid_FAD_bind_N"/>
</dbReference>
<evidence type="ECO:0000313" key="4">
    <source>
        <dbReference type="EMBL" id="KAH6661255.1"/>
    </source>
</evidence>
<organism evidence="4 5">
    <name type="scientific">Truncatella angustata</name>
    <dbReference type="NCBI Taxonomy" id="152316"/>
    <lineage>
        <taxon>Eukaryota</taxon>
        <taxon>Fungi</taxon>
        <taxon>Dikarya</taxon>
        <taxon>Ascomycota</taxon>
        <taxon>Pezizomycotina</taxon>
        <taxon>Sordariomycetes</taxon>
        <taxon>Xylariomycetidae</taxon>
        <taxon>Amphisphaeriales</taxon>
        <taxon>Sporocadaceae</taxon>
        <taxon>Truncatella</taxon>
    </lineage>
</organism>
<comment type="similarity">
    <text evidence="1">Belongs to the oxygen-dependent FAD-linked oxidoreductase family.</text>
</comment>
<dbReference type="Proteomes" id="UP000758603">
    <property type="component" value="Unassembled WGS sequence"/>
</dbReference>
<sequence>MLTSRSSFSTDSDIFVFLDLCTTVIQASALYDLAKSSNASTSRSCKVVPSDTEWPSDLEWTRLNETIKGTLIKTLPVASSCYSNNSSETELSCTYVEENWGYSAFHASIPESVNYPIWANNSCLPPNTTGYTQDVGCHVGGYPSYVVNATTDVHIATAMQWAAARNIRIVIKGTGHDLNGRSTGANALSIWTKNLNYLSHDAQWFIPGQNTTADVIIAGSGNNWDSTLHFALERGRVLVSGVDKTVGLGGYIQGGGHGPFSSTYGLSADNVLQATVVTTTGDILTCNAAENVDLFWAIRGGGGGQYGVVTEYIMLSHPQPSTIIATSVSITAGNMSDFRDVTVNATWDAFAHLMANMPDLMDGGITGSGLAVTGRSAKSILSLTSVPPGVITSMSFWGYNITTEALKDILQHVRDDYMAQFGNMSSLINYSISEPTVTANFTTFFDNINASPSVAGQVNLGSSRLLGRAELVDHSISNVRQYLEKILASQIEGSGSMLTIGLQGGPGPRNVPAWRQGAVNPIWREVYVHALAGGSNVNTTNATPSGALHKAADWLETNKEAVWRDWAPDTGAYMNEANPFNGQWQHDYYGSSYQRLVEIKKRYDPSYSLFVWSGVSSDEWQYDMDTGKLCRQT</sequence>
<dbReference type="OrthoDB" id="9983560at2759"/>
<gene>
    <name evidence="4" type="ORF">BKA67DRAFT_590296</name>
</gene>
<dbReference type="InterPro" id="IPR050432">
    <property type="entry name" value="FAD-linked_Oxidoreductases_BP"/>
</dbReference>
<dbReference type="Pfam" id="PF08031">
    <property type="entry name" value="BBE"/>
    <property type="match status" value="1"/>
</dbReference>
<dbReference type="Gene3D" id="3.40.462.20">
    <property type="match status" value="1"/>
</dbReference>
<dbReference type="EMBL" id="JAGPXC010000001">
    <property type="protein sequence ID" value="KAH6661255.1"/>
    <property type="molecule type" value="Genomic_DNA"/>
</dbReference>
<dbReference type="InterPro" id="IPR016166">
    <property type="entry name" value="FAD-bd_PCMH"/>
</dbReference>
<dbReference type="GO" id="GO:0071949">
    <property type="term" value="F:FAD binding"/>
    <property type="evidence" value="ECO:0007669"/>
    <property type="project" value="InterPro"/>
</dbReference>
<reference evidence="4" key="1">
    <citation type="journal article" date="2021" name="Nat. Commun.">
        <title>Genetic determinants of endophytism in the Arabidopsis root mycobiome.</title>
        <authorList>
            <person name="Mesny F."/>
            <person name="Miyauchi S."/>
            <person name="Thiergart T."/>
            <person name="Pickel B."/>
            <person name="Atanasova L."/>
            <person name="Karlsson M."/>
            <person name="Huettel B."/>
            <person name="Barry K.W."/>
            <person name="Haridas S."/>
            <person name="Chen C."/>
            <person name="Bauer D."/>
            <person name="Andreopoulos W."/>
            <person name="Pangilinan J."/>
            <person name="LaButti K."/>
            <person name="Riley R."/>
            <person name="Lipzen A."/>
            <person name="Clum A."/>
            <person name="Drula E."/>
            <person name="Henrissat B."/>
            <person name="Kohler A."/>
            <person name="Grigoriev I.V."/>
            <person name="Martin F.M."/>
            <person name="Hacquard S."/>
        </authorList>
    </citation>
    <scope>NUCLEOTIDE SEQUENCE</scope>
    <source>
        <strain evidence="4">MPI-SDFR-AT-0073</strain>
    </source>
</reference>
<keyword evidence="2" id="KW-0560">Oxidoreductase</keyword>
<comment type="caution">
    <text evidence="4">The sequence shown here is derived from an EMBL/GenBank/DDBJ whole genome shotgun (WGS) entry which is preliminary data.</text>
</comment>
<keyword evidence="5" id="KW-1185">Reference proteome</keyword>
<dbReference type="PROSITE" id="PS51387">
    <property type="entry name" value="FAD_PCMH"/>
    <property type="match status" value="1"/>
</dbReference>
<dbReference type="InterPro" id="IPR016169">
    <property type="entry name" value="FAD-bd_PCMH_sub2"/>
</dbReference>
<dbReference type="GeneID" id="70133461"/>
<dbReference type="SUPFAM" id="SSF56176">
    <property type="entry name" value="FAD-binding/transporter-associated domain-like"/>
    <property type="match status" value="1"/>
</dbReference>
<evidence type="ECO:0000256" key="1">
    <source>
        <dbReference type="ARBA" id="ARBA00005466"/>
    </source>
</evidence>
<evidence type="ECO:0000313" key="5">
    <source>
        <dbReference type="Proteomes" id="UP000758603"/>
    </source>
</evidence>
<accession>A0A9P8UZG7</accession>
<name>A0A9P8UZG7_9PEZI</name>
<dbReference type="Gene3D" id="3.30.465.10">
    <property type="match status" value="1"/>
</dbReference>
<evidence type="ECO:0000259" key="3">
    <source>
        <dbReference type="PROSITE" id="PS51387"/>
    </source>
</evidence>
<dbReference type="Pfam" id="PF01565">
    <property type="entry name" value="FAD_binding_4"/>
    <property type="match status" value="1"/>
</dbReference>
<dbReference type="InterPro" id="IPR036318">
    <property type="entry name" value="FAD-bd_PCMH-like_sf"/>
</dbReference>
<dbReference type="PANTHER" id="PTHR13878:SF91">
    <property type="entry name" value="FAD BINDING DOMAIN PROTEIN (AFU_ORTHOLOGUE AFUA_6G12070)-RELATED"/>
    <property type="match status" value="1"/>
</dbReference>
<dbReference type="GO" id="GO:0016491">
    <property type="term" value="F:oxidoreductase activity"/>
    <property type="evidence" value="ECO:0007669"/>
    <property type="project" value="UniProtKB-KW"/>
</dbReference>
<proteinExistence type="inferred from homology"/>